<keyword evidence="1" id="KW-0812">Transmembrane</keyword>
<dbReference type="RefSeq" id="XP_003073342.1">
    <property type="nucleotide sequence ID" value="XM_003073296.1"/>
</dbReference>
<dbReference type="Proteomes" id="UP000002313">
    <property type="component" value="Chromosome VIII"/>
</dbReference>
<keyword evidence="1" id="KW-1133">Transmembrane helix</keyword>
<feature type="transmembrane region" description="Helical" evidence="1">
    <location>
        <begin position="52"/>
        <end position="73"/>
    </location>
</feature>
<dbReference type="EMBL" id="CP001949">
    <property type="protein sequence ID" value="ADM11982.1"/>
    <property type="molecule type" value="Genomic_DNA"/>
</dbReference>
<feature type="transmembrane region" description="Helical" evidence="1">
    <location>
        <begin position="94"/>
        <end position="116"/>
    </location>
</feature>
<dbReference type="OrthoDB" id="2195567at2759"/>
<protein>
    <submittedName>
        <fullName evidence="2">Uncharacterized protein</fullName>
    </submittedName>
</protein>
<reference evidence="2 3" key="2">
    <citation type="journal article" date="2012" name="Proc. Natl. Acad. Sci. U.S.A.">
        <title>Gain and loss of multiple functionally related, horizontally transferred genes in the reduced genomes of two microsporidian parasites.</title>
        <authorList>
            <person name="Pombert J.-F."/>
            <person name="Selman M."/>
            <person name="Burki F."/>
            <person name="Bardell F.T."/>
            <person name="Farinelli L."/>
            <person name="Solter L.F."/>
            <person name="Whitman D.W."/>
            <person name="Weiss L.M."/>
            <person name="Corradi N."/>
            <person name="Keeling P.J."/>
        </authorList>
    </citation>
    <scope>NUCLEOTIDE SEQUENCE [LARGE SCALE GENOMIC DNA]</scope>
    <source>
        <strain evidence="2 3">ATCC 50506</strain>
    </source>
</reference>
<dbReference type="AlphaFoldDB" id="E0S8I8"/>
<feature type="transmembrane region" description="Helical" evidence="1">
    <location>
        <begin position="230"/>
        <end position="247"/>
    </location>
</feature>
<proteinExistence type="predicted"/>
<feature type="transmembrane region" description="Helical" evidence="1">
    <location>
        <begin position="188"/>
        <end position="210"/>
    </location>
</feature>
<dbReference type="GeneID" id="9698166"/>
<evidence type="ECO:0000313" key="2">
    <source>
        <dbReference type="EMBL" id="ADM11982.1"/>
    </source>
</evidence>
<dbReference type="KEGG" id="ein:Eint_080460"/>
<accession>E0S8I8</accession>
<keyword evidence="1" id="KW-0472">Membrane</keyword>
<sequence>MIYNNPVSKMMMKEGKNITNLLLGFDCIFAFLSIIGCTLGILGLFVDRLKTISQHGLIGIFALASLGLLWSFANSLHKKIESPFFEKKGGFLNPAILLSLIEMVVMLLCIKAVLFYPSSCSLTCEDSKVCKFGFLGAIFMPYVFNECIRQLLGSGKSRKQDTVILGILILGCLVMAGLIGLDIKMKKNYTSIGIFSIGVLSLLVRLAFIGENENTESSDDSEDEGLKEDPKYIGMVTTLMLVTLIFARSHRILFSKDGTTLFDSLKSLNLLGLKAGSQAS</sequence>
<evidence type="ECO:0000313" key="3">
    <source>
        <dbReference type="Proteomes" id="UP000002313"/>
    </source>
</evidence>
<feature type="transmembrane region" description="Helical" evidence="1">
    <location>
        <begin position="21"/>
        <end position="46"/>
    </location>
</feature>
<dbReference type="VEuPathDB" id="MicrosporidiaDB:Eint_080460"/>
<feature type="transmembrane region" description="Helical" evidence="1">
    <location>
        <begin position="162"/>
        <end position="181"/>
    </location>
</feature>
<name>E0S8I8_ENCIT</name>
<keyword evidence="3" id="KW-1185">Reference proteome</keyword>
<evidence type="ECO:0000256" key="1">
    <source>
        <dbReference type="SAM" id="Phobius"/>
    </source>
</evidence>
<reference evidence="2 3" key="1">
    <citation type="journal article" date="2010" name="Nat. Commun.">
        <title>The complete sequence of the smallest known nuclear genome from the microsporidian Encephalitozoon intestinalis.</title>
        <authorList>
            <person name="Corradi N."/>
            <person name="Pombert J.-F."/>
            <person name="Farinelli L."/>
            <person name="Didier E.S."/>
            <person name="Keeling P.J."/>
        </authorList>
    </citation>
    <scope>NUCLEOTIDE SEQUENCE [LARGE SCALE GENOMIC DNA]</scope>
    <source>
        <strain evidence="2 3">ATCC 50506</strain>
    </source>
</reference>
<gene>
    <name evidence="2" type="ORF">Eint_080460</name>
</gene>
<organism evidence="2 3">
    <name type="scientific">Encephalitozoon intestinalis (strain ATCC 50506)</name>
    <name type="common">Microsporidian parasite</name>
    <name type="synonym">Septata intestinalis</name>
    <dbReference type="NCBI Taxonomy" id="876142"/>
    <lineage>
        <taxon>Eukaryota</taxon>
        <taxon>Fungi</taxon>
        <taxon>Fungi incertae sedis</taxon>
        <taxon>Microsporidia</taxon>
        <taxon>Unikaryonidae</taxon>
        <taxon>Encephalitozoon</taxon>
    </lineage>
</organism>
<dbReference type="HOGENOM" id="CLU_871627_0_0_1"/>